<dbReference type="InterPro" id="IPR009872">
    <property type="entry name" value="DUF1427"/>
</dbReference>
<evidence type="ECO:0008006" key="5">
    <source>
        <dbReference type="Google" id="ProtNLM"/>
    </source>
</evidence>
<organism evidence="3 4">
    <name type="scientific">Agrobacterium fabrum</name>
    <dbReference type="NCBI Taxonomy" id="1176649"/>
    <lineage>
        <taxon>Bacteria</taxon>
        <taxon>Pseudomonadati</taxon>
        <taxon>Pseudomonadota</taxon>
        <taxon>Alphaproteobacteria</taxon>
        <taxon>Hyphomicrobiales</taxon>
        <taxon>Rhizobiaceae</taxon>
        <taxon>Rhizobium/Agrobacterium group</taxon>
        <taxon>Agrobacterium</taxon>
        <taxon>Agrobacterium tumefaciens complex</taxon>
    </lineage>
</organism>
<dbReference type="InterPro" id="IPR020017">
    <property type="entry name" value="XapX_domain"/>
</dbReference>
<gene>
    <name evidence="3" type="ORF">DI595_03965</name>
</gene>
<dbReference type="NCBIfam" id="TIGR03510">
    <property type="entry name" value="XapX"/>
    <property type="match status" value="1"/>
</dbReference>
<name>A0A2W5FB39_9HYPH</name>
<accession>A0A2W5FB39</accession>
<feature type="region of interest" description="Disordered" evidence="1">
    <location>
        <begin position="76"/>
        <end position="96"/>
    </location>
</feature>
<comment type="caution">
    <text evidence="3">The sequence shown here is derived from an EMBL/GenBank/DDBJ whole genome shotgun (WGS) entry which is preliminary data.</text>
</comment>
<sequence length="96" mass="10296">MKVYLLSLGAGLLVGIVYSLLNVRSPAPPVIALIGLLGILVGEQIIPFARTIIDREPAAVSWFNHIKPHMFGHMPKGGAETAGLAEGKQPIDRERS</sequence>
<keyword evidence="2" id="KW-1133">Transmembrane helix</keyword>
<feature type="transmembrane region" description="Helical" evidence="2">
    <location>
        <begin position="29"/>
        <end position="49"/>
    </location>
</feature>
<evidence type="ECO:0000313" key="3">
    <source>
        <dbReference type="EMBL" id="PZP53301.1"/>
    </source>
</evidence>
<dbReference type="Pfam" id="PF07235">
    <property type="entry name" value="DUF1427"/>
    <property type="match status" value="1"/>
</dbReference>
<dbReference type="Proteomes" id="UP000249769">
    <property type="component" value="Unassembled WGS sequence"/>
</dbReference>
<protein>
    <recommendedName>
        <fullName evidence="5">DUF1427 domain-containing protein</fullName>
    </recommendedName>
</protein>
<keyword evidence="2" id="KW-0812">Transmembrane</keyword>
<proteinExistence type="predicted"/>
<dbReference type="EMBL" id="QFOL01000021">
    <property type="protein sequence ID" value="PZP53301.1"/>
    <property type="molecule type" value="Genomic_DNA"/>
</dbReference>
<keyword evidence="2" id="KW-0472">Membrane</keyword>
<evidence type="ECO:0000256" key="2">
    <source>
        <dbReference type="SAM" id="Phobius"/>
    </source>
</evidence>
<evidence type="ECO:0000313" key="4">
    <source>
        <dbReference type="Proteomes" id="UP000249769"/>
    </source>
</evidence>
<evidence type="ECO:0000256" key="1">
    <source>
        <dbReference type="SAM" id="MobiDB-lite"/>
    </source>
</evidence>
<dbReference type="AlphaFoldDB" id="A0A2W5FB39"/>
<reference evidence="3 4" key="1">
    <citation type="submission" date="2017-08" db="EMBL/GenBank/DDBJ databases">
        <title>Infants hospitalized years apart are colonized by the same room-sourced microbial strains.</title>
        <authorList>
            <person name="Brooks B."/>
            <person name="Olm M.R."/>
            <person name="Firek B.A."/>
            <person name="Baker R."/>
            <person name="Thomas B.C."/>
            <person name="Morowitz M.J."/>
            <person name="Banfield J.F."/>
        </authorList>
    </citation>
    <scope>NUCLEOTIDE SEQUENCE [LARGE SCALE GENOMIC DNA]</scope>
    <source>
        <strain evidence="3">S2_009_000_R2_73</strain>
    </source>
</reference>